<evidence type="ECO:0000313" key="1">
    <source>
        <dbReference type="EMBL" id="GAG47937.1"/>
    </source>
</evidence>
<organism evidence="1">
    <name type="scientific">marine sediment metagenome</name>
    <dbReference type="NCBI Taxonomy" id="412755"/>
    <lineage>
        <taxon>unclassified sequences</taxon>
        <taxon>metagenomes</taxon>
        <taxon>ecological metagenomes</taxon>
    </lineage>
</organism>
<gene>
    <name evidence="1" type="ORF">S01H1_80469</name>
</gene>
<reference evidence="1" key="1">
    <citation type="journal article" date="2014" name="Front. Microbiol.">
        <title>High frequency of phylogenetically diverse reductive dehalogenase-homologous genes in deep subseafloor sedimentary metagenomes.</title>
        <authorList>
            <person name="Kawai M."/>
            <person name="Futagami T."/>
            <person name="Toyoda A."/>
            <person name="Takaki Y."/>
            <person name="Nishi S."/>
            <person name="Hori S."/>
            <person name="Arai W."/>
            <person name="Tsubouchi T."/>
            <person name="Morono Y."/>
            <person name="Uchiyama I."/>
            <person name="Ito T."/>
            <person name="Fujiyama A."/>
            <person name="Inagaki F."/>
            <person name="Takami H."/>
        </authorList>
    </citation>
    <scope>NUCLEOTIDE SEQUENCE</scope>
    <source>
        <strain evidence="1">Expedition CK06-06</strain>
    </source>
</reference>
<name>X0YLR1_9ZZZZ</name>
<feature type="non-terminal residue" evidence="1">
    <location>
        <position position="1"/>
    </location>
</feature>
<dbReference type="EMBL" id="BARS01054345">
    <property type="protein sequence ID" value="GAG47937.1"/>
    <property type="molecule type" value="Genomic_DNA"/>
</dbReference>
<dbReference type="AlphaFoldDB" id="X0YLR1"/>
<comment type="caution">
    <text evidence="1">The sequence shown here is derived from an EMBL/GenBank/DDBJ whole genome shotgun (WGS) entry which is preliminary data.</text>
</comment>
<sequence>TQETDLQSTEGAASFSLVETGGSEIGRAIKEELLVLNENKDTR</sequence>
<proteinExistence type="predicted"/>
<protein>
    <submittedName>
        <fullName evidence="1">Uncharacterized protein</fullName>
    </submittedName>
</protein>
<accession>X0YLR1</accession>